<dbReference type="Proteomes" id="UP000824115">
    <property type="component" value="Unassembled WGS sequence"/>
</dbReference>
<dbReference type="NCBIfam" id="NF038196">
    <property type="entry name" value="ferrodoxin_EFR1"/>
    <property type="match status" value="1"/>
</dbReference>
<accession>A0A9D2GP69</accession>
<proteinExistence type="predicted"/>
<keyword evidence="1" id="KW-0479">Metal-binding</keyword>
<dbReference type="Gene3D" id="3.40.50.360">
    <property type="match status" value="1"/>
</dbReference>
<evidence type="ECO:0000259" key="4">
    <source>
        <dbReference type="PROSITE" id="PS51379"/>
    </source>
</evidence>
<organism evidence="5 6">
    <name type="scientific">Candidatus Coprenecus stercoravium</name>
    <dbReference type="NCBI Taxonomy" id="2840735"/>
    <lineage>
        <taxon>Bacteria</taxon>
        <taxon>Pseudomonadati</taxon>
        <taxon>Bacteroidota</taxon>
        <taxon>Bacteroidia</taxon>
        <taxon>Bacteroidales</taxon>
        <taxon>Rikenellaceae</taxon>
        <taxon>Rikenellaceae incertae sedis</taxon>
        <taxon>Candidatus Coprenecus</taxon>
    </lineage>
</organism>
<dbReference type="PROSITE" id="PS51379">
    <property type="entry name" value="4FE4S_FER_2"/>
    <property type="match status" value="2"/>
</dbReference>
<name>A0A9D2GP69_9BACT</name>
<dbReference type="EMBL" id="DXAW01000080">
    <property type="protein sequence ID" value="HIZ85677.1"/>
    <property type="molecule type" value="Genomic_DNA"/>
</dbReference>
<protein>
    <submittedName>
        <fullName evidence="5">EFR1 family ferrodoxin</fullName>
    </submittedName>
</protein>
<dbReference type="GO" id="GO:0051536">
    <property type="term" value="F:iron-sulfur cluster binding"/>
    <property type="evidence" value="ECO:0007669"/>
    <property type="project" value="UniProtKB-KW"/>
</dbReference>
<dbReference type="Pfam" id="PF13187">
    <property type="entry name" value="Fer4_9"/>
    <property type="match status" value="1"/>
</dbReference>
<dbReference type="Gene3D" id="3.30.70.20">
    <property type="match status" value="1"/>
</dbReference>
<evidence type="ECO:0000256" key="2">
    <source>
        <dbReference type="ARBA" id="ARBA00023004"/>
    </source>
</evidence>
<feature type="domain" description="4Fe-4S ferredoxin-type" evidence="4">
    <location>
        <begin position="230"/>
        <end position="250"/>
    </location>
</feature>
<dbReference type="InterPro" id="IPR029039">
    <property type="entry name" value="Flavoprotein-like_sf"/>
</dbReference>
<comment type="caution">
    <text evidence="5">The sequence shown here is derived from an EMBL/GenBank/DDBJ whole genome shotgun (WGS) entry which is preliminary data.</text>
</comment>
<feature type="domain" description="4Fe-4S ferredoxin-type" evidence="4">
    <location>
        <begin position="192"/>
        <end position="222"/>
    </location>
</feature>
<dbReference type="PROSITE" id="PS00198">
    <property type="entry name" value="4FE4S_FER_1"/>
    <property type="match status" value="2"/>
</dbReference>
<dbReference type="SUPFAM" id="SSF52218">
    <property type="entry name" value="Flavoproteins"/>
    <property type="match status" value="1"/>
</dbReference>
<evidence type="ECO:0000256" key="1">
    <source>
        <dbReference type="ARBA" id="ARBA00022723"/>
    </source>
</evidence>
<keyword evidence="2" id="KW-0408">Iron</keyword>
<reference evidence="5" key="1">
    <citation type="journal article" date="2021" name="PeerJ">
        <title>Extensive microbial diversity within the chicken gut microbiome revealed by metagenomics and culture.</title>
        <authorList>
            <person name="Gilroy R."/>
            <person name="Ravi A."/>
            <person name="Getino M."/>
            <person name="Pursley I."/>
            <person name="Horton D.L."/>
            <person name="Alikhan N.F."/>
            <person name="Baker D."/>
            <person name="Gharbi K."/>
            <person name="Hall N."/>
            <person name="Watson M."/>
            <person name="Adriaenssens E.M."/>
            <person name="Foster-Nyarko E."/>
            <person name="Jarju S."/>
            <person name="Secka A."/>
            <person name="Antonio M."/>
            <person name="Oren A."/>
            <person name="Chaudhuri R.R."/>
            <person name="La Ragione R."/>
            <person name="Hildebrand F."/>
            <person name="Pallen M.J."/>
        </authorList>
    </citation>
    <scope>NUCLEOTIDE SEQUENCE</scope>
    <source>
        <strain evidence="5">Gambia16-554</strain>
    </source>
</reference>
<dbReference type="InterPro" id="IPR047964">
    <property type="entry name" value="EFR1-like"/>
</dbReference>
<reference evidence="5" key="2">
    <citation type="submission" date="2021-04" db="EMBL/GenBank/DDBJ databases">
        <authorList>
            <person name="Gilroy R."/>
        </authorList>
    </citation>
    <scope>NUCLEOTIDE SEQUENCE</scope>
    <source>
        <strain evidence="5">Gambia16-554</strain>
    </source>
</reference>
<sequence length="262" mass="28769">MIFYFSGTGNSEWTAFRLAEALGGWTVLSVAEELRKAGEEGECVYELRDGEPLLLVFPVHSWGPAVMIMRFVARLRISNYSGQPVYAVCTCGDNCGMTDVILSSALRRRHLPLTACWSVQMPNSYILMKGFGVDSDEVRDAKLSAAPAQVEAVAAAVSGRKEYGHYVRGTHPFVKSRVVYPLFSRFLAGPGSRTKYRVSDACIGCGLCASVCPTGTVTMKDGRPEWGRGCVQCTACINRCPVRAIDWDGITQNQGRYHHPEL</sequence>
<dbReference type="InterPro" id="IPR017900">
    <property type="entry name" value="4Fe4S_Fe_S_CS"/>
</dbReference>
<dbReference type="GO" id="GO:0046872">
    <property type="term" value="F:metal ion binding"/>
    <property type="evidence" value="ECO:0007669"/>
    <property type="project" value="UniProtKB-KW"/>
</dbReference>
<dbReference type="InterPro" id="IPR017896">
    <property type="entry name" value="4Fe4S_Fe-S-bd"/>
</dbReference>
<dbReference type="AlphaFoldDB" id="A0A9D2GP69"/>
<evidence type="ECO:0000256" key="3">
    <source>
        <dbReference type="ARBA" id="ARBA00023014"/>
    </source>
</evidence>
<keyword evidence="3" id="KW-0411">Iron-sulfur</keyword>
<evidence type="ECO:0000313" key="6">
    <source>
        <dbReference type="Proteomes" id="UP000824115"/>
    </source>
</evidence>
<evidence type="ECO:0000313" key="5">
    <source>
        <dbReference type="EMBL" id="HIZ85677.1"/>
    </source>
</evidence>
<gene>
    <name evidence="5" type="ORF">IAC04_04220</name>
</gene>
<dbReference type="SUPFAM" id="SSF54862">
    <property type="entry name" value="4Fe-4S ferredoxins"/>
    <property type="match status" value="1"/>
</dbReference>